<dbReference type="AlphaFoldDB" id="A0A8J2JWT7"/>
<evidence type="ECO:0000259" key="2">
    <source>
        <dbReference type="Pfam" id="PF00151"/>
    </source>
</evidence>
<dbReference type="OrthoDB" id="199913at2759"/>
<evidence type="ECO:0000313" key="3">
    <source>
        <dbReference type="EMBL" id="CAG7728052.1"/>
    </source>
</evidence>
<name>A0A8J2JWT7_9HEXA</name>
<dbReference type="Pfam" id="PF00151">
    <property type="entry name" value="Lipase"/>
    <property type="match status" value="1"/>
</dbReference>
<comment type="similarity">
    <text evidence="1">Belongs to the AB hydrolase superfamily. Lipase family.</text>
</comment>
<dbReference type="GO" id="GO:0017171">
    <property type="term" value="F:serine hydrolase activity"/>
    <property type="evidence" value="ECO:0007669"/>
    <property type="project" value="TreeGrafter"/>
</dbReference>
<organism evidence="3 4">
    <name type="scientific">Allacma fusca</name>
    <dbReference type="NCBI Taxonomy" id="39272"/>
    <lineage>
        <taxon>Eukaryota</taxon>
        <taxon>Metazoa</taxon>
        <taxon>Ecdysozoa</taxon>
        <taxon>Arthropoda</taxon>
        <taxon>Hexapoda</taxon>
        <taxon>Collembola</taxon>
        <taxon>Symphypleona</taxon>
        <taxon>Sminthuridae</taxon>
        <taxon>Allacma</taxon>
    </lineage>
</organism>
<dbReference type="GO" id="GO:0016042">
    <property type="term" value="P:lipid catabolic process"/>
    <property type="evidence" value="ECO:0007669"/>
    <property type="project" value="TreeGrafter"/>
</dbReference>
<accession>A0A8J2JWT7</accession>
<dbReference type="GO" id="GO:0016298">
    <property type="term" value="F:lipase activity"/>
    <property type="evidence" value="ECO:0007669"/>
    <property type="project" value="InterPro"/>
</dbReference>
<reference evidence="3" key="1">
    <citation type="submission" date="2021-06" db="EMBL/GenBank/DDBJ databases">
        <authorList>
            <person name="Hodson N. C."/>
            <person name="Mongue J. A."/>
            <person name="Jaron S. K."/>
        </authorList>
    </citation>
    <scope>NUCLEOTIDE SEQUENCE</scope>
</reference>
<dbReference type="GO" id="GO:0005615">
    <property type="term" value="C:extracellular space"/>
    <property type="evidence" value="ECO:0007669"/>
    <property type="project" value="TreeGrafter"/>
</dbReference>
<feature type="domain" description="Lipase" evidence="2">
    <location>
        <begin position="30"/>
        <end position="277"/>
    </location>
</feature>
<evidence type="ECO:0000313" key="4">
    <source>
        <dbReference type="Proteomes" id="UP000708208"/>
    </source>
</evidence>
<dbReference type="PANTHER" id="PTHR11610">
    <property type="entry name" value="LIPASE"/>
    <property type="match status" value="1"/>
</dbReference>
<gene>
    <name evidence="3" type="ORF">AFUS01_LOCUS16862</name>
</gene>
<dbReference type="PANTHER" id="PTHR11610:SF173">
    <property type="entry name" value="LIPASE DOMAIN-CONTAINING PROTEIN-RELATED"/>
    <property type="match status" value="1"/>
</dbReference>
<dbReference type="InterPro" id="IPR000734">
    <property type="entry name" value="TAG_lipase"/>
</dbReference>
<dbReference type="Proteomes" id="UP000708208">
    <property type="component" value="Unassembled WGS sequence"/>
</dbReference>
<sequence length="311" mass="34721">MSKSSPWKNLRAICTRLRPEEIFIEDYKGLVASKFNKAFPTKFFIHGFGHNFNCSFPQDIKDVYILNGFRVNLIMVDWGALAMDASSFDPIIALRNYHLAVDNIPIVGRRVGRMINFLNQARATTLNKVHIVGFSLGAHVAGLAGEHVYRSWLDKILRITGLDPAGPFFQTGDIGRPLTQNDAKFVDIIHTDIGQMGTVKSDGHANFFVNSGRPMQPTCAESALRSGFTEMIPQVLSGTCSHNMAPVYYAMSILHTSPFIEAKRCFGYISYEAGLCFLRSSVTFGEFCMPGTEGDFYLDLEPMQLRGKYTC</sequence>
<keyword evidence="4" id="KW-1185">Reference proteome</keyword>
<dbReference type="InterPro" id="IPR013818">
    <property type="entry name" value="Lipase"/>
</dbReference>
<evidence type="ECO:0000256" key="1">
    <source>
        <dbReference type="RuleBase" id="RU004262"/>
    </source>
</evidence>
<comment type="caution">
    <text evidence="3">The sequence shown here is derived from an EMBL/GenBank/DDBJ whole genome shotgun (WGS) entry which is preliminary data.</text>
</comment>
<proteinExistence type="inferred from homology"/>
<protein>
    <recommendedName>
        <fullName evidence="2">Lipase domain-containing protein</fullName>
    </recommendedName>
</protein>
<dbReference type="EMBL" id="CAJVCH010157642">
    <property type="protein sequence ID" value="CAG7728052.1"/>
    <property type="molecule type" value="Genomic_DNA"/>
</dbReference>